<organism evidence="2 3">
    <name type="scientific">Micromonospora zhanjiangensis</name>
    <dbReference type="NCBI Taxonomy" id="1522057"/>
    <lineage>
        <taxon>Bacteria</taxon>
        <taxon>Bacillati</taxon>
        <taxon>Actinomycetota</taxon>
        <taxon>Actinomycetes</taxon>
        <taxon>Micromonosporales</taxon>
        <taxon>Micromonosporaceae</taxon>
        <taxon>Micromonospora</taxon>
    </lineage>
</organism>
<name>A0ABV8KLZ8_9ACTN</name>
<evidence type="ECO:0000256" key="1">
    <source>
        <dbReference type="SAM" id="SignalP"/>
    </source>
</evidence>
<proteinExistence type="predicted"/>
<feature type="signal peptide" evidence="1">
    <location>
        <begin position="1"/>
        <end position="35"/>
    </location>
</feature>
<dbReference type="RefSeq" id="WP_377545524.1">
    <property type="nucleotide sequence ID" value="NZ_JBHSBN010000008.1"/>
</dbReference>
<keyword evidence="3" id="KW-1185">Reference proteome</keyword>
<evidence type="ECO:0000313" key="2">
    <source>
        <dbReference type="EMBL" id="MFC4107023.1"/>
    </source>
</evidence>
<evidence type="ECO:0008006" key="4">
    <source>
        <dbReference type="Google" id="ProtNLM"/>
    </source>
</evidence>
<dbReference type="EMBL" id="JBHSBN010000008">
    <property type="protein sequence ID" value="MFC4107023.1"/>
    <property type="molecule type" value="Genomic_DNA"/>
</dbReference>
<feature type="chain" id="PRO_5046910075" description="Lipoprotein" evidence="1">
    <location>
        <begin position="36"/>
        <end position="301"/>
    </location>
</feature>
<evidence type="ECO:0000313" key="3">
    <source>
        <dbReference type="Proteomes" id="UP001595868"/>
    </source>
</evidence>
<protein>
    <recommendedName>
        <fullName evidence="4">Lipoprotein</fullName>
    </recommendedName>
</protein>
<gene>
    <name evidence="2" type="ORF">ACFOX0_13945</name>
</gene>
<reference evidence="3" key="1">
    <citation type="journal article" date="2019" name="Int. J. Syst. Evol. Microbiol.">
        <title>The Global Catalogue of Microorganisms (GCM) 10K type strain sequencing project: providing services to taxonomists for standard genome sequencing and annotation.</title>
        <authorList>
            <consortium name="The Broad Institute Genomics Platform"/>
            <consortium name="The Broad Institute Genome Sequencing Center for Infectious Disease"/>
            <person name="Wu L."/>
            <person name="Ma J."/>
        </authorList>
    </citation>
    <scope>NUCLEOTIDE SEQUENCE [LARGE SCALE GENOMIC DNA]</scope>
    <source>
        <strain evidence="3">2902at01</strain>
    </source>
</reference>
<keyword evidence="1" id="KW-0732">Signal</keyword>
<comment type="caution">
    <text evidence="2">The sequence shown here is derived from an EMBL/GenBank/DDBJ whole genome shotgun (WGS) entry which is preliminary data.</text>
</comment>
<sequence>MPTSSIRPARLPARKTLAALAAFVLLLALGTPASAAPSPPGSLCAAQTAAVLSLQQRISAHNARPHTFELPRQAGAYAAYNLEAKQLEAEKVTVNANLRTCIDAMNALADAANTSLALQPVPSDVRAKIVAAKAGIPPNWTPPAPPPTGKNWTVPKGSPLRPLYDVLRYDNPAQIGSAILRGAPRPTIGAPDSAYPPSTGYVYGTSATGLAKASPDHIVPLAQIVNMPGFTRLSPENMYVVTRAPVNFQWLSDKANKSKQSRSVAGMSGVDETWRTDQLALTEQVREQLQDIIDKLLKIQG</sequence>
<accession>A0ABV8KLZ8</accession>
<dbReference type="Proteomes" id="UP001595868">
    <property type="component" value="Unassembled WGS sequence"/>
</dbReference>